<dbReference type="InterPro" id="IPR036388">
    <property type="entry name" value="WH-like_DNA-bd_sf"/>
</dbReference>
<dbReference type="Pfam" id="PF00486">
    <property type="entry name" value="Trans_reg_C"/>
    <property type="match status" value="1"/>
</dbReference>
<evidence type="ECO:0000313" key="9">
    <source>
        <dbReference type="Proteomes" id="UP000541583"/>
    </source>
</evidence>
<keyword evidence="2" id="KW-0902">Two-component regulatory system</keyword>
<evidence type="ECO:0000259" key="6">
    <source>
        <dbReference type="PROSITE" id="PS50110"/>
    </source>
</evidence>
<organism evidence="8 9">
    <name type="scientific">Mucilaginibacter lappiensis</name>
    <dbReference type="NCBI Taxonomy" id="354630"/>
    <lineage>
        <taxon>Bacteria</taxon>
        <taxon>Pseudomonadati</taxon>
        <taxon>Bacteroidota</taxon>
        <taxon>Sphingobacteriia</taxon>
        <taxon>Sphingobacteriales</taxon>
        <taxon>Sphingobacteriaceae</taxon>
        <taxon>Mucilaginibacter</taxon>
    </lineage>
</organism>
<keyword evidence="9" id="KW-1185">Reference proteome</keyword>
<evidence type="ECO:0000256" key="2">
    <source>
        <dbReference type="ARBA" id="ARBA00023012"/>
    </source>
</evidence>
<name>A0ABR6PDF3_9SPHI</name>
<reference evidence="8 9" key="1">
    <citation type="submission" date="2020-08" db="EMBL/GenBank/DDBJ databases">
        <title>Genomic Encyclopedia of Type Strains, Phase IV (KMG-V): Genome sequencing to study the core and pangenomes of soil and plant-associated prokaryotes.</title>
        <authorList>
            <person name="Whitman W."/>
        </authorList>
    </citation>
    <scope>NUCLEOTIDE SEQUENCE [LARGE SCALE GENOMIC DNA]</scope>
    <source>
        <strain evidence="8 9">ANJLi2</strain>
    </source>
</reference>
<dbReference type="InterPro" id="IPR039420">
    <property type="entry name" value="WalR-like"/>
</dbReference>
<dbReference type="SMART" id="SM00448">
    <property type="entry name" value="REC"/>
    <property type="match status" value="1"/>
</dbReference>
<dbReference type="SUPFAM" id="SSF52172">
    <property type="entry name" value="CheY-like"/>
    <property type="match status" value="1"/>
</dbReference>
<dbReference type="PANTHER" id="PTHR48111:SF40">
    <property type="entry name" value="PHOSPHATE REGULON TRANSCRIPTIONAL REGULATORY PROTEIN PHOB"/>
    <property type="match status" value="1"/>
</dbReference>
<proteinExistence type="predicted"/>
<dbReference type="Proteomes" id="UP000541583">
    <property type="component" value="Unassembled WGS sequence"/>
</dbReference>
<dbReference type="Pfam" id="PF00072">
    <property type="entry name" value="Response_reg"/>
    <property type="match status" value="1"/>
</dbReference>
<dbReference type="EMBL" id="JACHCB010000001">
    <property type="protein sequence ID" value="MBB6107769.1"/>
    <property type="molecule type" value="Genomic_DNA"/>
</dbReference>
<evidence type="ECO:0000256" key="5">
    <source>
        <dbReference type="PROSITE-ProRule" id="PRU01091"/>
    </source>
</evidence>
<feature type="DNA-binding region" description="OmpR/PhoB-type" evidence="5">
    <location>
        <begin position="129"/>
        <end position="226"/>
    </location>
</feature>
<dbReference type="InterPro" id="IPR016032">
    <property type="entry name" value="Sig_transdc_resp-reg_C-effctor"/>
</dbReference>
<dbReference type="InterPro" id="IPR001789">
    <property type="entry name" value="Sig_transdc_resp-reg_receiver"/>
</dbReference>
<protein>
    <submittedName>
        <fullName evidence="8">DNA-binding response OmpR family regulator</fullName>
    </submittedName>
</protein>
<keyword evidence="1 4" id="KW-0597">Phosphoprotein</keyword>
<evidence type="ECO:0000259" key="7">
    <source>
        <dbReference type="PROSITE" id="PS51755"/>
    </source>
</evidence>
<dbReference type="CDD" id="cd00383">
    <property type="entry name" value="trans_reg_C"/>
    <property type="match status" value="1"/>
</dbReference>
<dbReference type="Gene3D" id="3.40.50.2300">
    <property type="match status" value="1"/>
</dbReference>
<gene>
    <name evidence="8" type="ORF">HDF23_000499</name>
</gene>
<dbReference type="InterPro" id="IPR001867">
    <property type="entry name" value="OmpR/PhoB-type_DNA-bd"/>
</dbReference>
<dbReference type="SMART" id="SM00862">
    <property type="entry name" value="Trans_reg_C"/>
    <property type="match status" value="1"/>
</dbReference>
<dbReference type="RefSeq" id="WP_217696191.1">
    <property type="nucleotide sequence ID" value="NZ_FTMG01000001.1"/>
</dbReference>
<dbReference type="Gene3D" id="6.10.250.690">
    <property type="match status" value="1"/>
</dbReference>
<feature type="domain" description="OmpR/PhoB-type" evidence="7">
    <location>
        <begin position="129"/>
        <end position="226"/>
    </location>
</feature>
<dbReference type="InterPro" id="IPR011006">
    <property type="entry name" value="CheY-like_superfamily"/>
</dbReference>
<keyword evidence="3 5" id="KW-0238">DNA-binding</keyword>
<feature type="domain" description="Response regulatory" evidence="6">
    <location>
        <begin position="2"/>
        <end position="116"/>
    </location>
</feature>
<dbReference type="PROSITE" id="PS51755">
    <property type="entry name" value="OMPR_PHOB"/>
    <property type="match status" value="1"/>
</dbReference>
<dbReference type="SUPFAM" id="SSF46894">
    <property type="entry name" value="C-terminal effector domain of the bipartite response regulators"/>
    <property type="match status" value="1"/>
</dbReference>
<sequence>MKILYAEDEPFLAHIVSDGLSSSGYAVSVIDDGANVLDAFGRIIPDIVILDIGLPGKDGYMIAAELRARNPQLPIIFLSAKSLPADVVKGFKSGGNDYLKKPFGMEELLIRIEALLHRFGKSGLTADAETRLPFGSCILDVRNQILVTSGAEHSLSYRECSLLRMLIERKNDVLRRQDALMSIWGDDNFYNNRSMDVFMSHIRKMLIDSPEIQIISLRGIGYKLVC</sequence>
<feature type="modified residue" description="4-aspartylphosphate" evidence="4">
    <location>
        <position position="51"/>
    </location>
</feature>
<dbReference type="GO" id="GO:0003677">
    <property type="term" value="F:DNA binding"/>
    <property type="evidence" value="ECO:0007669"/>
    <property type="project" value="UniProtKB-KW"/>
</dbReference>
<dbReference type="Gene3D" id="1.10.10.10">
    <property type="entry name" value="Winged helix-like DNA-binding domain superfamily/Winged helix DNA-binding domain"/>
    <property type="match status" value="1"/>
</dbReference>
<evidence type="ECO:0000313" key="8">
    <source>
        <dbReference type="EMBL" id="MBB6107769.1"/>
    </source>
</evidence>
<accession>A0ABR6PDF3</accession>
<comment type="caution">
    <text evidence="8">The sequence shown here is derived from an EMBL/GenBank/DDBJ whole genome shotgun (WGS) entry which is preliminary data.</text>
</comment>
<evidence type="ECO:0000256" key="4">
    <source>
        <dbReference type="PROSITE-ProRule" id="PRU00169"/>
    </source>
</evidence>
<evidence type="ECO:0000256" key="3">
    <source>
        <dbReference type="ARBA" id="ARBA00023125"/>
    </source>
</evidence>
<dbReference type="PROSITE" id="PS50110">
    <property type="entry name" value="RESPONSE_REGULATORY"/>
    <property type="match status" value="1"/>
</dbReference>
<dbReference type="PANTHER" id="PTHR48111">
    <property type="entry name" value="REGULATOR OF RPOS"/>
    <property type="match status" value="1"/>
</dbReference>
<evidence type="ECO:0000256" key="1">
    <source>
        <dbReference type="ARBA" id="ARBA00022553"/>
    </source>
</evidence>